<dbReference type="AlphaFoldDB" id="A0A1D8ART6"/>
<keyword evidence="6" id="KW-1185">Reference proteome</keyword>
<dbReference type="PROSITE" id="PS00211">
    <property type="entry name" value="ABC_TRANSPORTER_1"/>
    <property type="match status" value="1"/>
</dbReference>
<evidence type="ECO:0000313" key="5">
    <source>
        <dbReference type="EMBL" id="AOS43614.1"/>
    </source>
</evidence>
<dbReference type="Proteomes" id="UP000095228">
    <property type="component" value="Chromosome"/>
</dbReference>
<keyword evidence="2" id="KW-0547">Nucleotide-binding</keyword>
<proteinExistence type="predicted"/>
<dbReference type="RefSeq" id="WP_069960945.1">
    <property type="nucleotide sequence ID" value="NZ_CP016094.1"/>
</dbReference>
<evidence type="ECO:0000256" key="2">
    <source>
        <dbReference type="ARBA" id="ARBA00022741"/>
    </source>
</evidence>
<dbReference type="GO" id="GO:0005524">
    <property type="term" value="F:ATP binding"/>
    <property type="evidence" value="ECO:0007669"/>
    <property type="project" value="UniProtKB-KW"/>
</dbReference>
<protein>
    <submittedName>
        <fullName evidence="5">Putative phospholipid import ATP-binding protein MlaF</fullName>
        <ecNumber evidence="5">3.6.3.-</ecNumber>
    </submittedName>
</protein>
<keyword evidence="5" id="KW-0378">Hydrolase</keyword>
<dbReference type="EC" id="3.6.3.-" evidence="5"/>
<dbReference type="PATRIC" id="fig|1838286.3.peg.673"/>
<evidence type="ECO:0000256" key="3">
    <source>
        <dbReference type="ARBA" id="ARBA00022840"/>
    </source>
</evidence>
<dbReference type="PANTHER" id="PTHR43023">
    <property type="entry name" value="PROTEIN TRIGALACTOSYLDIACYLGLYCEROL 3, CHLOROPLASTIC"/>
    <property type="match status" value="1"/>
</dbReference>
<evidence type="ECO:0000313" key="6">
    <source>
        <dbReference type="Proteomes" id="UP000095228"/>
    </source>
</evidence>
<feature type="domain" description="ABC transporter" evidence="4">
    <location>
        <begin position="9"/>
        <end position="247"/>
    </location>
</feature>
<dbReference type="SMART" id="SM00382">
    <property type="entry name" value="AAA"/>
    <property type="match status" value="1"/>
</dbReference>
<organism evidence="5 6">
    <name type="scientific">Lacunisphaera limnophila</name>
    <dbReference type="NCBI Taxonomy" id="1838286"/>
    <lineage>
        <taxon>Bacteria</taxon>
        <taxon>Pseudomonadati</taxon>
        <taxon>Verrucomicrobiota</taxon>
        <taxon>Opitutia</taxon>
        <taxon>Opitutales</taxon>
        <taxon>Opitutaceae</taxon>
        <taxon>Lacunisphaera</taxon>
    </lineage>
</organism>
<dbReference type="InterPro" id="IPR017871">
    <property type="entry name" value="ABC_transporter-like_CS"/>
</dbReference>
<reference evidence="5 6" key="1">
    <citation type="submission" date="2016-06" db="EMBL/GenBank/DDBJ databases">
        <title>Three novel species with peptidoglycan cell walls form the new genus Lacunisphaera gen. nov. in the family Opitutaceae of the verrucomicrobial subdivision 4.</title>
        <authorList>
            <person name="Rast P."/>
            <person name="Gloeckner I."/>
            <person name="Jogler M."/>
            <person name="Boedeker C."/>
            <person name="Jeske O."/>
            <person name="Wiegand S."/>
            <person name="Reinhardt R."/>
            <person name="Schumann P."/>
            <person name="Rohde M."/>
            <person name="Spring S."/>
            <person name="Gloeckner F.O."/>
            <person name="Jogler C."/>
        </authorList>
    </citation>
    <scope>NUCLEOTIDE SEQUENCE [LARGE SCALE GENOMIC DNA]</scope>
    <source>
        <strain evidence="5 6">IG16b</strain>
    </source>
</reference>
<dbReference type="SUPFAM" id="SSF52540">
    <property type="entry name" value="P-loop containing nucleoside triphosphate hydrolases"/>
    <property type="match status" value="1"/>
</dbReference>
<dbReference type="InterPro" id="IPR027417">
    <property type="entry name" value="P-loop_NTPase"/>
</dbReference>
<dbReference type="GO" id="GO:0016887">
    <property type="term" value="F:ATP hydrolysis activity"/>
    <property type="evidence" value="ECO:0007669"/>
    <property type="project" value="InterPro"/>
</dbReference>
<evidence type="ECO:0000256" key="1">
    <source>
        <dbReference type="ARBA" id="ARBA00022448"/>
    </source>
</evidence>
<gene>
    <name evidence="5" type="primary">mlaF</name>
    <name evidence="5" type="ORF">Verru16b_00666</name>
</gene>
<dbReference type="STRING" id="1838286.Verru16b_00666"/>
<dbReference type="InterPro" id="IPR003439">
    <property type="entry name" value="ABC_transporter-like_ATP-bd"/>
</dbReference>
<dbReference type="Gene3D" id="3.40.50.300">
    <property type="entry name" value="P-loop containing nucleotide triphosphate hydrolases"/>
    <property type="match status" value="1"/>
</dbReference>
<accession>A0A1D8ART6</accession>
<name>A0A1D8ART6_9BACT</name>
<dbReference type="EMBL" id="CP016094">
    <property type="protein sequence ID" value="AOS43614.1"/>
    <property type="molecule type" value="Genomic_DNA"/>
</dbReference>
<dbReference type="OrthoDB" id="9772862at2"/>
<dbReference type="PANTHER" id="PTHR43023:SF3">
    <property type="entry name" value="PROTEIN TRIGALACTOSYLDIACYLGLYCEROL 3, CHLOROPLASTIC"/>
    <property type="match status" value="1"/>
</dbReference>
<dbReference type="Pfam" id="PF00005">
    <property type="entry name" value="ABC_tran"/>
    <property type="match status" value="1"/>
</dbReference>
<dbReference type="InterPro" id="IPR003593">
    <property type="entry name" value="AAA+_ATPase"/>
</dbReference>
<keyword evidence="3 5" id="KW-0067">ATP-binding</keyword>
<dbReference type="PROSITE" id="PS50893">
    <property type="entry name" value="ABC_TRANSPORTER_2"/>
    <property type="match status" value="1"/>
</dbReference>
<evidence type="ECO:0000259" key="4">
    <source>
        <dbReference type="PROSITE" id="PS50893"/>
    </source>
</evidence>
<dbReference type="KEGG" id="obg:Verru16b_00666"/>
<keyword evidence="1" id="KW-0813">Transport</keyword>
<sequence length="261" mass="28136">MPDNSNSVIEVTGLECGYDGQTVLKDVNFTVKRGEVFFIIGGSGCGKSTLLRNLVGLHAPRAGDVKFFGKSFTASDLSTRRTLLKTFGVLYQGGALWSSLTLRQNVALPMEEHTALSPREIAELTCLKLAQVGLTGFEDYYPAEISGGMRKRAGLARALALDPDIVFLDEPSAGLDPITSRKLDELVLQVRDSFGTTLVVVSHELASIFGIADRVIMLDRGAQGIIAEGAPATLAESSRDPRVTEFLLRRDRVRVPGTPAV</sequence>